<keyword evidence="2" id="KW-1185">Reference proteome</keyword>
<dbReference type="RefSeq" id="WP_343959260.1">
    <property type="nucleotide sequence ID" value="NZ_BAAAMN010000049.1"/>
</dbReference>
<dbReference type="SUPFAM" id="SSF46955">
    <property type="entry name" value="Putative DNA-binding domain"/>
    <property type="match status" value="1"/>
</dbReference>
<evidence type="ECO:0008006" key="3">
    <source>
        <dbReference type="Google" id="ProtNLM"/>
    </source>
</evidence>
<evidence type="ECO:0000313" key="1">
    <source>
        <dbReference type="EMBL" id="GAA2043373.1"/>
    </source>
</evidence>
<dbReference type="Proteomes" id="UP001501461">
    <property type="component" value="Unassembled WGS sequence"/>
</dbReference>
<proteinExistence type="predicted"/>
<dbReference type="InterPro" id="IPR009061">
    <property type="entry name" value="DNA-bd_dom_put_sf"/>
</dbReference>
<accession>A0ABN2UV09</accession>
<reference evidence="1 2" key="1">
    <citation type="journal article" date="2019" name="Int. J. Syst. Evol. Microbiol.">
        <title>The Global Catalogue of Microorganisms (GCM) 10K type strain sequencing project: providing services to taxonomists for standard genome sequencing and annotation.</title>
        <authorList>
            <consortium name="The Broad Institute Genomics Platform"/>
            <consortium name="The Broad Institute Genome Sequencing Center for Infectious Disease"/>
            <person name="Wu L."/>
            <person name="Ma J."/>
        </authorList>
    </citation>
    <scope>NUCLEOTIDE SEQUENCE [LARGE SCALE GENOMIC DNA]</scope>
    <source>
        <strain evidence="1 2">JCM 13595</strain>
    </source>
</reference>
<dbReference type="Gene3D" id="1.10.1660.10">
    <property type="match status" value="1"/>
</dbReference>
<protein>
    <recommendedName>
        <fullName evidence="3">HTH merR-type domain-containing protein</fullName>
    </recommendedName>
</protein>
<dbReference type="EMBL" id="BAAAMN010000049">
    <property type="protein sequence ID" value="GAA2043373.1"/>
    <property type="molecule type" value="Genomic_DNA"/>
</dbReference>
<gene>
    <name evidence="1" type="ORF">GCM10009720_25270</name>
</gene>
<dbReference type="Pfam" id="PF04255">
    <property type="entry name" value="DUF433"/>
    <property type="match status" value="1"/>
</dbReference>
<evidence type="ECO:0000313" key="2">
    <source>
        <dbReference type="Proteomes" id="UP001501461"/>
    </source>
</evidence>
<dbReference type="InterPro" id="IPR007367">
    <property type="entry name" value="DUF433"/>
</dbReference>
<comment type="caution">
    <text evidence="1">The sequence shown here is derived from an EMBL/GenBank/DDBJ whole genome shotgun (WGS) entry which is preliminary data.</text>
</comment>
<sequence>MGFPEDLTSALTGASVYQLREWRNKGLLIPEVRRLRPPLYSFRDLVAVRAVVFLRSQVSLQRIGKAFKALKELDLTDHPSRYAFGVHDKDISVETADGDIIDLIGKKGQHNLFRLDQIFRPFENFKGNEVVDFEHPRPNLELNHGRLGGWPTITGTRVPYQNVANLLTGGDYSVKDIEAFYPSVSVDAVDDAVSFHEQVKSLREPMPA</sequence>
<dbReference type="InterPro" id="IPR009057">
    <property type="entry name" value="Homeodomain-like_sf"/>
</dbReference>
<dbReference type="SUPFAM" id="SSF46689">
    <property type="entry name" value="Homeodomain-like"/>
    <property type="match status" value="1"/>
</dbReference>
<name>A0ABN2UV09_9MICC</name>
<organism evidence="1 2">
    <name type="scientific">Yaniella flava</name>
    <dbReference type="NCBI Taxonomy" id="287930"/>
    <lineage>
        <taxon>Bacteria</taxon>
        <taxon>Bacillati</taxon>
        <taxon>Actinomycetota</taxon>
        <taxon>Actinomycetes</taxon>
        <taxon>Micrococcales</taxon>
        <taxon>Micrococcaceae</taxon>
        <taxon>Yaniella</taxon>
    </lineage>
</organism>
<dbReference type="Gene3D" id="1.10.10.10">
    <property type="entry name" value="Winged helix-like DNA-binding domain superfamily/Winged helix DNA-binding domain"/>
    <property type="match status" value="1"/>
</dbReference>
<dbReference type="InterPro" id="IPR036388">
    <property type="entry name" value="WH-like_DNA-bd_sf"/>
</dbReference>